<dbReference type="Proteomes" id="UP000799770">
    <property type="component" value="Unassembled WGS sequence"/>
</dbReference>
<gene>
    <name evidence="2" type="ORF">BDV96DRAFT_655600</name>
</gene>
<protein>
    <recommendedName>
        <fullName evidence="4">Fungal N-terminal domain-containing protein</fullName>
    </recommendedName>
</protein>
<proteinExistence type="predicted"/>
<feature type="region of interest" description="Disordered" evidence="1">
    <location>
        <begin position="259"/>
        <end position="282"/>
    </location>
</feature>
<accession>A0A6A5YFH3</accession>
<dbReference type="OrthoDB" id="5365701at2759"/>
<reference evidence="2" key="1">
    <citation type="journal article" date="2020" name="Stud. Mycol.">
        <title>101 Dothideomycetes genomes: a test case for predicting lifestyles and emergence of pathogens.</title>
        <authorList>
            <person name="Haridas S."/>
            <person name="Albert R."/>
            <person name="Binder M."/>
            <person name="Bloem J."/>
            <person name="Labutti K."/>
            <person name="Salamov A."/>
            <person name="Andreopoulos B."/>
            <person name="Baker S."/>
            <person name="Barry K."/>
            <person name="Bills G."/>
            <person name="Bluhm B."/>
            <person name="Cannon C."/>
            <person name="Castanera R."/>
            <person name="Culley D."/>
            <person name="Daum C."/>
            <person name="Ezra D."/>
            <person name="Gonzalez J."/>
            <person name="Henrissat B."/>
            <person name="Kuo A."/>
            <person name="Liang C."/>
            <person name="Lipzen A."/>
            <person name="Lutzoni F."/>
            <person name="Magnuson J."/>
            <person name="Mondo S."/>
            <person name="Nolan M."/>
            <person name="Ohm R."/>
            <person name="Pangilinan J."/>
            <person name="Park H.-J."/>
            <person name="Ramirez L."/>
            <person name="Alfaro M."/>
            <person name="Sun H."/>
            <person name="Tritt A."/>
            <person name="Yoshinaga Y."/>
            <person name="Zwiers L.-H."/>
            <person name="Turgeon B."/>
            <person name="Goodwin S."/>
            <person name="Spatafora J."/>
            <person name="Crous P."/>
            <person name="Grigoriev I."/>
        </authorList>
    </citation>
    <scope>NUCLEOTIDE SEQUENCE</scope>
    <source>
        <strain evidence="2">CBS 627.86</strain>
    </source>
</reference>
<dbReference type="EMBL" id="ML977380">
    <property type="protein sequence ID" value="KAF2105454.1"/>
    <property type="molecule type" value="Genomic_DNA"/>
</dbReference>
<evidence type="ECO:0000313" key="2">
    <source>
        <dbReference type="EMBL" id="KAF2105454.1"/>
    </source>
</evidence>
<evidence type="ECO:0000313" key="3">
    <source>
        <dbReference type="Proteomes" id="UP000799770"/>
    </source>
</evidence>
<name>A0A6A5YFH3_9PLEO</name>
<evidence type="ECO:0008006" key="4">
    <source>
        <dbReference type="Google" id="ProtNLM"/>
    </source>
</evidence>
<keyword evidence="3" id="KW-1185">Reference proteome</keyword>
<evidence type="ECO:0000256" key="1">
    <source>
        <dbReference type="SAM" id="MobiDB-lite"/>
    </source>
</evidence>
<dbReference type="AlphaFoldDB" id="A0A6A5YFH3"/>
<sequence length="351" mass="39445">MDPLSITASVVKISAGCITAGKFFVEIRAAWKRAPITLDSLGTELKTIAASLSQVQSILLRDYGSTDDIFNDKPEVRDVFDETLTACMVIVSCLEGIVNKIKRGILGAERNTWKSQFRTVWNENEIRELRTQIHNQQTAITLLLSLLQTDSVTSIHQSILRNETLLQQIAADTRRLRRIHSVDVAESIFDDASSRDDVSIIVQETGDERTDDDGTGDFEAILLSSSAYTKLLTNAMMTTRDEQSAEATLIDAKPKEALHDRDTKRRTMHSKVGPGAEQGNDVSKAFNVNSTAFQPIANDRSHRHYRRRELVERLLSMTLEYQVVSGTVKDEAIEKLPTRQIRSLDYVKSRY</sequence>
<organism evidence="2 3">
    <name type="scientific">Lophiotrema nucula</name>
    <dbReference type="NCBI Taxonomy" id="690887"/>
    <lineage>
        <taxon>Eukaryota</taxon>
        <taxon>Fungi</taxon>
        <taxon>Dikarya</taxon>
        <taxon>Ascomycota</taxon>
        <taxon>Pezizomycotina</taxon>
        <taxon>Dothideomycetes</taxon>
        <taxon>Pleosporomycetidae</taxon>
        <taxon>Pleosporales</taxon>
        <taxon>Lophiotremataceae</taxon>
        <taxon>Lophiotrema</taxon>
    </lineage>
</organism>